<feature type="transmembrane region" description="Helical" evidence="1">
    <location>
        <begin position="72"/>
        <end position="94"/>
    </location>
</feature>
<evidence type="ECO:0000313" key="2">
    <source>
        <dbReference type="EMBL" id="TDG36865.1"/>
    </source>
</evidence>
<evidence type="ECO:0000256" key="1">
    <source>
        <dbReference type="SAM" id="Phobius"/>
    </source>
</evidence>
<keyword evidence="3" id="KW-1185">Reference proteome</keyword>
<feature type="transmembrane region" description="Helical" evidence="1">
    <location>
        <begin position="100"/>
        <end position="116"/>
    </location>
</feature>
<reference evidence="2 3" key="1">
    <citation type="submission" date="2019-02" db="EMBL/GenBank/DDBJ databases">
        <title>Pedobacter sp. nov., a novel speices isolated from soil of pinguins habitat in Antarcitica.</title>
        <authorList>
            <person name="He R.-H."/>
        </authorList>
    </citation>
    <scope>NUCLEOTIDE SEQUENCE [LARGE SCALE GENOMIC DNA]</scope>
    <source>
        <strain evidence="2 3">E01020</strain>
    </source>
</reference>
<protein>
    <submittedName>
        <fullName evidence="2">Uncharacterized protein</fullName>
    </submittedName>
</protein>
<dbReference type="AlphaFoldDB" id="A0A4R5MNH6"/>
<keyword evidence="1" id="KW-0812">Transmembrane</keyword>
<comment type="caution">
    <text evidence="2">The sequence shown here is derived from an EMBL/GenBank/DDBJ whole genome shotgun (WGS) entry which is preliminary data.</text>
</comment>
<dbReference type="RefSeq" id="WP_133261811.1">
    <property type="nucleotide sequence ID" value="NZ_SJCY01000003.1"/>
</dbReference>
<sequence>MTAQTKNIALSAIYFGLSTVITGWFIFIGKDFYSSFNNMALSGAIAGGKWGLQIFMALIFVGFRKWEFVKEIGFVCLIGSLLLLTYYPIGFFGITNGWQFIYALAIAVLGMIILYYRAIINNGFPIKWFIRWVCCLAIAIILQLTVVFHII</sequence>
<name>A0A4R5MNH6_9SPHI</name>
<accession>A0A4R5MNH6</accession>
<gene>
    <name evidence="2" type="ORF">EZJ43_06180</name>
</gene>
<dbReference type="OrthoDB" id="793264at2"/>
<dbReference type="Proteomes" id="UP000295668">
    <property type="component" value="Unassembled WGS sequence"/>
</dbReference>
<feature type="transmembrane region" description="Helical" evidence="1">
    <location>
        <begin position="128"/>
        <end position="150"/>
    </location>
</feature>
<dbReference type="EMBL" id="SJCY01000003">
    <property type="protein sequence ID" value="TDG36865.1"/>
    <property type="molecule type" value="Genomic_DNA"/>
</dbReference>
<proteinExistence type="predicted"/>
<evidence type="ECO:0000313" key="3">
    <source>
        <dbReference type="Proteomes" id="UP000295668"/>
    </source>
</evidence>
<feature type="transmembrane region" description="Helical" evidence="1">
    <location>
        <begin position="39"/>
        <end position="60"/>
    </location>
</feature>
<keyword evidence="1" id="KW-0472">Membrane</keyword>
<feature type="transmembrane region" description="Helical" evidence="1">
    <location>
        <begin position="7"/>
        <end position="27"/>
    </location>
</feature>
<keyword evidence="1" id="KW-1133">Transmembrane helix</keyword>
<organism evidence="2 3">
    <name type="scientific">Pedobacter changchengzhani</name>
    <dbReference type="NCBI Taxonomy" id="2529274"/>
    <lineage>
        <taxon>Bacteria</taxon>
        <taxon>Pseudomonadati</taxon>
        <taxon>Bacteroidota</taxon>
        <taxon>Sphingobacteriia</taxon>
        <taxon>Sphingobacteriales</taxon>
        <taxon>Sphingobacteriaceae</taxon>
        <taxon>Pedobacter</taxon>
    </lineage>
</organism>